<dbReference type="EMBL" id="CP126211">
    <property type="protein sequence ID" value="WIA13627.1"/>
    <property type="molecule type" value="Genomic_DNA"/>
</dbReference>
<gene>
    <name evidence="1" type="ORF">OEZ85_007191</name>
</gene>
<evidence type="ECO:0000313" key="2">
    <source>
        <dbReference type="Proteomes" id="UP001244341"/>
    </source>
</evidence>
<organism evidence="1 2">
    <name type="scientific">Tetradesmus obliquus</name>
    <name type="common">Green alga</name>
    <name type="synonym">Acutodesmus obliquus</name>
    <dbReference type="NCBI Taxonomy" id="3088"/>
    <lineage>
        <taxon>Eukaryota</taxon>
        <taxon>Viridiplantae</taxon>
        <taxon>Chlorophyta</taxon>
        <taxon>core chlorophytes</taxon>
        <taxon>Chlorophyceae</taxon>
        <taxon>CS clade</taxon>
        <taxon>Sphaeropleales</taxon>
        <taxon>Scenedesmaceae</taxon>
        <taxon>Tetradesmus</taxon>
    </lineage>
</organism>
<reference evidence="1 2" key="1">
    <citation type="submission" date="2023-05" db="EMBL/GenBank/DDBJ databases">
        <title>A 100% complete, gapless, phased diploid assembly of the Scenedesmus obliquus UTEX 3031 genome.</title>
        <authorList>
            <person name="Biondi T.C."/>
            <person name="Hanschen E.R."/>
            <person name="Kwon T."/>
            <person name="Eng W."/>
            <person name="Kruse C.P.S."/>
            <person name="Koehler S.I."/>
            <person name="Kunde Y."/>
            <person name="Gleasner C.D."/>
            <person name="You Mak K.T."/>
            <person name="Polle J."/>
            <person name="Hovde B.T."/>
            <person name="Starkenburg S.R."/>
        </authorList>
    </citation>
    <scope>NUCLEOTIDE SEQUENCE [LARGE SCALE GENOMIC DNA]</scope>
    <source>
        <strain evidence="1 2">DOE0152z</strain>
    </source>
</reference>
<dbReference type="Proteomes" id="UP001244341">
    <property type="component" value="Chromosome 4b"/>
</dbReference>
<keyword evidence="2" id="KW-1185">Reference proteome</keyword>
<sequence>MLQLTPCDLWPYLRGRTLWVIGDSMAKDLYRALRCFLIEFQDLKTYHASNNYTAMSLLANIPGNGQPWCAHMMHDTRLCQIHAVQGHLLAESWQQDKQSGPGVLPVLLESVAQPEDIFVVHVGLWHRRSRPQVYDSHLHALGRLYSNQKSKFPHWLFMETPKQHFDSPDGDFEEDWVGVRSGPFTCQPVQGVTLSADGSAAAAAAGSSEHAAAVVRGTWRNEAVQAILGKQYGMPVLPIYNSTVTAWEYHRNNLQGKECSHYCFPSAPQLWVWTLKKALDEHLPQQLQQVQQPANASQKNRKRD</sequence>
<evidence type="ECO:0000313" key="1">
    <source>
        <dbReference type="EMBL" id="WIA13627.1"/>
    </source>
</evidence>
<proteinExistence type="predicted"/>
<accession>A0ABY8TWV3</accession>
<name>A0ABY8TWV3_TETOB</name>
<protein>
    <submittedName>
        <fullName evidence="1">Uncharacterized protein</fullName>
    </submittedName>
</protein>